<name>A0A2I0VET7_9ASPA</name>
<reference evidence="2 3" key="1">
    <citation type="journal article" date="2016" name="Sci. Rep.">
        <title>The Dendrobium catenatum Lindl. genome sequence provides insights into polysaccharide synthase, floral development and adaptive evolution.</title>
        <authorList>
            <person name="Zhang G.Q."/>
            <person name="Xu Q."/>
            <person name="Bian C."/>
            <person name="Tsai W.C."/>
            <person name="Yeh C.M."/>
            <person name="Liu K.W."/>
            <person name="Yoshida K."/>
            <person name="Zhang L.S."/>
            <person name="Chang S.B."/>
            <person name="Chen F."/>
            <person name="Shi Y."/>
            <person name="Su Y.Y."/>
            <person name="Zhang Y.Q."/>
            <person name="Chen L.J."/>
            <person name="Yin Y."/>
            <person name="Lin M."/>
            <person name="Huang H."/>
            <person name="Deng H."/>
            <person name="Wang Z.W."/>
            <person name="Zhu S.L."/>
            <person name="Zhao X."/>
            <person name="Deng C."/>
            <person name="Niu S.C."/>
            <person name="Huang J."/>
            <person name="Wang M."/>
            <person name="Liu G.H."/>
            <person name="Yang H.J."/>
            <person name="Xiao X.J."/>
            <person name="Hsiao Y.Y."/>
            <person name="Wu W.L."/>
            <person name="Chen Y.Y."/>
            <person name="Mitsuda N."/>
            <person name="Ohme-Takagi M."/>
            <person name="Luo Y.B."/>
            <person name="Van de Peer Y."/>
            <person name="Liu Z.J."/>
        </authorList>
    </citation>
    <scope>NUCLEOTIDE SEQUENCE [LARGE SCALE GENOMIC DNA]</scope>
    <source>
        <tissue evidence="2">The whole plant</tissue>
    </source>
</reference>
<sequence length="55" mass="6181">MEDKEDALSGNEDGKSYSYEEEGEFTKVGRKKGKYILPLTPRSTRAKTYSKSCNG</sequence>
<evidence type="ECO:0000313" key="3">
    <source>
        <dbReference type="Proteomes" id="UP000233837"/>
    </source>
</evidence>
<evidence type="ECO:0000256" key="1">
    <source>
        <dbReference type="SAM" id="MobiDB-lite"/>
    </source>
</evidence>
<organism evidence="2 3">
    <name type="scientific">Dendrobium catenatum</name>
    <dbReference type="NCBI Taxonomy" id="906689"/>
    <lineage>
        <taxon>Eukaryota</taxon>
        <taxon>Viridiplantae</taxon>
        <taxon>Streptophyta</taxon>
        <taxon>Embryophyta</taxon>
        <taxon>Tracheophyta</taxon>
        <taxon>Spermatophyta</taxon>
        <taxon>Magnoliopsida</taxon>
        <taxon>Liliopsida</taxon>
        <taxon>Asparagales</taxon>
        <taxon>Orchidaceae</taxon>
        <taxon>Epidendroideae</taxon>
        <taxon>Malaxideae</taxon>
        <taxon>Dendrobiinae</taxon>
        <taxon>Dendrobium</taxon>
    </lineage>
</organism>
<feature type="compositionally biased region" description="Basic and acidic residues" evidence="1">
    <location>
        <begin position="1"/>
        <end position="15"/>
    </location>
</feature>
<accession>A0A2I0VET7</accession>
<proteinExistence type="predicted"/>
<gene>
    <name evidence="2" type="ORF">MA16_Dca023134</name>
</gene>
<dbReference type="Proteomes" id="UP000233837">
    <property type="component" value="Unassembled WGS sequence"/>
</dbReference>
<dbReference type="EMBL" id="KZ503721">
    <property type="protein sequence ID" value="PKU61937.1"/>
    <property type="molecule type" value="Genomic_DNA"/>
</dbReference>
<dbReference type="AlphaFoldDB" id="A0A2I0VET7"/>
<feature type="region of interest" description="Disordered" evidence="1">
    <location>
        <begin position="1"/>
        <end position="24"/>
    </location>
</feature>
<protein>
    <submittedName>
        <fullName evidence="2">Uncharacterized protein</fullName>
    </submittedName>
</protein>
<evidence type="ECO:0000313" key="2">
    <source>
        <dbReference type="EMBL" id="PKU61937.1"/>
    </source>
</evidence>
<keyword evidence="3" id="KW-1185">Reference proteome</keyword>
<reference evidence="2 3" key="2">
    <citation type="journal article" date="2017" name="Nature">
        <title>The Apostasia genome and the evolution of orchids.</title>
        <authorList>
            <person name="Zhang G.Q."/>
            <person name="Liu K.W."/>
            <person name="Li Z."/>
            <person name="Lohaus R."/>
            <person name="Hsiao Y.Y."/>
            <person name="Niu S.C."/>
            <person name="Wang J.Y."/>
            <person name="Lin Y.C."/>
            <person name="Xu Q."/>
            <person name="Chen L.J."/>
            <person name="Yoshida K."/>
            <person name="Fujiwara S."/>
            <person name="Wang Z.W."/>
            <person name="Zhang Y.Q."/>
            <person name="Mitsuda N."/>
            <person name="Wang M."/>
            <person name="Liu G.H."/>
            <person name="Pecoraro L."/>
            <person name="Huang H.X."/>
            <person name="Xiao X.J."/>
            <person name="Lin M."/>
            <person name="Wu X.Y."/>
            <person name="Wu W.L."/>
            <person name="Chen Y.Y."/>
            <person name="Chang S.B."/>
            <person name="Sakamoto S."/>
            <person name="Ohme-Takagi M."/>
            <person name="Yagi M."/>
            <person name="Zeng S.J."/>
            <person name="Shen C.Y."/>
            <person name="Yeh C.M."/>
            <person name="Luo Y.B."/>
            <person name="Tsai W.C."/>
            <person name="Van de Peer Y."/>
            <person name="Liu Z.J."/>
        </authorList>
    </citation>
    <scope>NUCLEOTIDE SEQUENCE [LARGE SCALE GENOMIC DNA]</scope>
    <source>
        <tissue evidence="2">The whole plant</tissue>
    </source>
</reference>